<dbReference type="OrthoDB" id="1162399at2759"/>
<protein>
    <recommendedName>
        <fullName evidence="4">NTF2-like protein</fullName>
    </recommendedName>
</protein>
<dbReference type="VEuPathDB" id="FungiDB:AAP_03148"/>
<feature type="region of interest" description="Disordered" evidence="1">
    <location>
        <begin position="175"/>
        <end position="225"/>
    </location>
</feature>
<dbReference type="Gene3D" id="3.10.450.50">
    <property type="match status" value="1"/>
</dbReference>
<feature type="compositionally biased region" description="Basic and acidic residues" evidence="1">
    <location>
        <begin position="604"/>
        <end position="615"/>
    </location>
</feature>
<feature type="compositionally biased region" description="Polar residues" evidence="1">
    <location>
        <begin position="497"/>
        <end position="509"/>
    </location>
</feature>
<organism evidence="2 3">
    <name type="scientific">Ascosphaera apis ARSEF 7405</name>
    <dbReference type="NCBI Taxonomy" id="392613"/>
    <lineage>
        <taxon>Eukaryota</taxon>
        <taxon>Fungi</taxon>
        <taxon>Dikarya</taxon>
        <taxon>Ascomycota</taxon>
        <taxon>Pezizomycotina</taxon>
        <taxon>Eurotiomycetes</taxon>
        <taxon>Eurotiomycetidae</taxon>
        <taxon>Onygenales</taxon>
        <taxon>Ascosphaeraceae</taxon>
        <taxon>Ascosphaera</taxon>
    </lineage>
</organism>
<evidence type="ECO:0008006" key="4">
    <source>
        <dbReference type="Google" id="ProtNLM"/>
    </source>
</evidence>
<evidence type="ECO:0000313" key="2">
    <source>
        <dbReference type="EMBL" id="KZZ91929.1"/>
    </source>
</evidence>
<feature type="compositionally biased region" description="Basic and acidic residues" evidence="1">
    <location>
        <begin position="416"/>
        <end position="437"/>
    </location>
</feature>
<name>A0A167YYN8_9EURO</name>
<gene>
    <name evidence="2" type="ORF">AAP_03148</name>
</gene>
<feature type="compositionally biased region" description="Polar residues" evidence="1">
    <location>
        <begin position="179"/>
        <end position="200"/>
    </location>
</feature>
<sequence>MSSINNIYATFLVDPTPAVLASDVALNYITTATQITEAEKVAEHLTSLQDGVIKKEEQKVLNVVEGYCSLSLEVKTTIEFVEGGGPYLPDVDAESVKGKTVTFIVIHIVHFDGSNKIAQIRLLWDQAALLKQLAIIPSDNTWPIKEPIEQTQLVTDSATAAAKVAPEKPVKRTVLVKKSSVTGSPSANRTTTSRPNQRTPSEIFGRHPDSSGSSTPKKERTFRTDPKKYSHFEFGEGQLPQVLPRRNLKERPHFEFGEAPIPKATPKKKVAHFEFGEAPLDAIPKHRLTKPRNIENHAPKWDFEDFNTPDKPKPKVLPAHVRHFGISEEDVDDTTSTTPQKPTHTIKPRKDAETHFEIRSDGTPGPLDRPRRTIGSFENKGRRLYDTNVVGEASEEDVPARAEKPKPHATGLSIHGRKDIDSHWDLDDIANSKDSNEKNGANTKKAPSHARHNKELGHRWDVQNPDDGEPDAESTARAPSHARHNKELGHRWDASDESNNSTPQATKPISSDRAKAVKNITSSYNLLNDDPSEIPDDEHSRKPSVSSSTHARAAKDFQSTWDLPSGDTPVKQAPRKQENRYSKSVQNMHSSWDDFYDQSTPARKQAEKVARKEENPVPSRQAGNPRYDQFQRHWGFGDDNEF</sequence>
<reference evidence="2 3" key="1">
    <citation type="journal article" date="2016" name="Genome Biol. Evol.">
        <title>Divergent and convergent evolution of fungal pathogenicity.</title>
        <authorList>
            <person name="Shang Y."/>
            <person name="Xiao G."/>
            <person name="Zheng P."/>
            <person name="Cen K."/>
            <person name="Zhan S."/>
            <person name="Wang C."/>
        </authorList>
    </citation>
    <scope>NUCLEOTIDE SEQUENCE [LARGE SCALE GENOMIC DNA]</scope>
    <source>
        <strain evidence="2 3">ARSEF 7405</strain>
    </source>
</reference>
<feature type="compositionally biased region" description="Basic and acidic residues" evidence="1">
    <location>
        <begin position="485"/>
        <end position="494"/>
    </location>
</feature>
<feature type="region of interest" description="Disordered" evidence="1">
    <location>
        <begin position="328"/>
        <end position="642"/>
    </location>
</feature>
<feature type="compositionally biased region" description="Basic and acidic residues" evidence="1">
    <location>
        <begin position="348"/>
        <end position="360"/>
    </location>
</feature>
<evidence type="ECO:0000256" key="1">
    <source>
        <dbReference type="SAM" id="MobiDB-lite"/>
    </source>
</evidence>
<comment type="caution">
    <text evidence="2">The sequence shown here is derived from an EMBL/GenBank/DDBJ whole genome shotgun (WGS) entry which is preliminary data.</text>
</comment>
<accession>A0A167YYN8</accession>
<dbReference type="EMBL" id="AZGZ01000012">
    <property type="protein sequence ID" value="KZZ91929.1"/>
    <property type="molecule type" value="Genomic_DNA"/>
</dbReference>
<feature type="compositionally biased region" description="Low complexity" evidence="1">
    <location>
        <begin position="334"/>
        <end position="345"/>
    </location>
</feature>
<proteinExistence type="predicted"/>
<dbReference type="AlphaFoldDB" id="A0A167YYN8"/>
<keyword evidence="3" id="KW-1185">Reference proteome</keyword>
<feature type="compositionally biased region" description="Basic and acidic residues" evidence="1">
    <location>
        <begin position="216"/>
        <end position="225"/>
    </location>
</feature>
<evidence type="ECO:0000313" key="3">
    <source>
        <dbReference type="Proteomes" id="UP000242877"/>
    </source>
</evidence>
<dbReference type="Proteomes" id="UP000242877">
    <property type="component" value="Unassembled WGS sequence"/>
</dbReference>